<dbReference type="EMBL" id="LSSN01000472">
    <property type="protein sequence ID" value="OMJ23789.1"/>
    <property type="molecule type" value="Genomic_DNA"/>
</dbReference>
<organism evidence="2 3">
    <name type="scientific">Smittium culicis</name>
    <dbReference type="NCBI Taxonomy" id="133412"/>
    <lineage>
        <taxon>Eukaryota</taxon>
        <taxon>Fungi</taxon>
        <taxon>Fungi incertae sedis</taxon>
        <taxon>Zoopagomycota</taxon>
        <taxon>Kickxellomycotina</taxon>
        <taxon>Harpellomycetes</taxon>
        <taxon>Harpellales</taxon>
        <taxon>Legeriomycetaceae</taxon>
        <taxon>Smittium</taxon>
    </lineage>
</organism>
<comment type="caution">
    <text evidence="2">The sequence shown here is derived from an EMBL/GenBank/DDBJ whole genome shotgun (WGS) entry which is preliminary data.</text>
</comment>
<feature type="non-terminal residue" evidence="2">
    <location>
        <position position="772"/>
    </location>
</feature>
<accession>A0A1R1YA20</accession>
<keyword evidence="3" id="KW-1185">Reference proteome</keyword>
<feature type="region of interest" description="Disordered" evidence="1">
    <location>
        <begin position="570"/>
        <end position="618"/>
    </location>
</feature>
<proteinExistence type="predicted"/>
<dbReference type="InterPro" id="IPR007174">
    <property type="entry name" value="Las1"/>
</dbReference>
<dbReference type="Proteomes" id="UP000187283">
    <property type="component" value="Unassembled WGS sequence"/>
</dbReference>
<feature type="compositionally biased region" description="Pro residues" evidence="1">
    <location>
        <begin position="341"/>
        <end position="352"/>
    </location>
</feature>
<evidence type="ECO:0000313" key="3">
    <source>
        <dbReference type="Proteomes" id="UP000187283"/>
    </source>
</evidence>
<feature type="region of interest" description="Disordered" evidence="1">
    <location>
        <begin position="211"/>
        <end position="244"/>
    </location>
</feature>
<feature type="region of interest" description="Disordered" evidence="1">
    <location>
        <begin position="258"/>
        <end position="279"/>
    </location>
</feature>
<dbReference type="GO" id="GO:0090730">
    <property type="term" value="C:Las1 complex"/>
    <property type="evidence" value="ECO:0007669"/>
    <property type="project" value="InterPro"/>
</dbReference>
<sequence length="772" mass="86180">MSEEKVVAWSSQDEFNQVIHLLFATSSNINVGDNKASESTAHSAGPFASIMEKMPSGDHAENVLLRKFLGVSVVKMWAARSALPTTVECDLDQCAGEAQAEIASPGIEGKHEGSETIGVGAEDDVRDGDYPVRQSACRQAAALLRLAAKRALEYLYDNYWNFQHISESKHLTKAKSLQFELVELITEFKTNRIEYLKSMPRTRLLFDQSLKQRKKSRNQPDTSDITAGKAKTTNKPSNTRAHKKRKLVAKSGMIFFNDSSSSEDDETVHQEEPIKQQKLPKKKLCPKIYTDPLFKISKLLHRDAVLSVFLPILLSPINNLMGLSHLTTKNNDDDSADKQPDLPPVSPKPAYPEPNNEAVLSYLEKSSFVLDKLDLNIFSPIFSYFYYCFGKNFFNKNFIEFSLKKIIAGYNQISNNKHYTNSALAANNAHSKTNQNAFNFFSNSNSNSIDYLLENDADYVSLINDLTVSIKLTCWISHFVIMALNTNKISDSKKRKIYQDVDIGFILKFCLENPNFFTISILNILSANDSNNQYKFLEPVLYYLNESHHVKQSSLPKTANNALIQQEISDSEPENFDFDKSEPDNPNADNNQISELSEPTANCPQIPSKSPTQTKSLIKSMKSDEAILSSRVNSLTHLNAPNSLISLNDHHTLSQPNASVPDSRNSPNIHQTEDKEDSTLLATDNSSADLEANSASSNNNPQLARTPATAASTKSSRDKLLNNELQVSLTASNLEFANFFNSNNTNVSCHLKQFPHSQWHPCPIGCLPNGMI</sequence>
<dbReference type="PANTHER" id="PTHR15002">
    <property type="entry name" value="RIBOSOMAL BIOGENESIS PROTEIN LAS1L"/>
    <property type="match status" value="1"/>
</dbReference>
<dbReference type="STRING" id="133412.A0A1R1YA20"/>
<gene>
    <name evidence="2" type="ORF">AYI70_g2016</name>
</gene>
<dbReference type="GO" id="GO:0030687">
    <property type="term" value="C:preribosome, large subunit precursor"/>
    <property type="evidence" value="ECO:0007669"/>
    <property type="project" value="TreeGrafter"/>
</dbReference>
<name>A0A1R1YA20_9FUNG</name>
<dbReference type="OrthoDB" id="10263222at2759"/>
<feature type="compositionally biased region" description="Polar residues" evidence="1">
    <location>
        <begin position="587"/>
        <end position="617"/>
    </location>
</feature>
<feature type="region of interest" description="Disordered" evidence="1">
    <location>
        <begin position="647"/>
        <end position="717"/>
    </location>
</feature>
<dbReference type="PANTHER" id="PTHR15002:SF0">
    <property type="entry name" value="RIBOSOMAL BIOGENESIS PROTEIN LAS1L"/>
    <property type="match status" value="1"/>
</dbReference>
<dbReference type="GO" id="GO:0004519">
    <property type="term" value="F:endonuclease activity"/>
    <property type="evidence" value="ECO:0007669"/>
    <property type="project" value="InterPro"/>
</dbReference>
<dbReference type="GO" id="GO:0000460">
    <property type="term" value="P:maturation of 5.8S rRNA"/>
    <property type="evidence" value="ECO:0007669"/>
    <property type="project" value="TreeGrafter"/>
</dbReference>
<feature type="compositionally biased region" description="Polar residues" evidence="1">
    <location>
        <begin position="680"/>
        <end position="714"/>
    </location>
</feature>
<protein>
    <submittedName>
        <fullName evidence="2">Uncharacterized protein</fullName>
    </submittedName>
</protein>
<evidence type="ECO:0000313" key="2">
    <source>
        <dbReference type="EMBL" id="OMJ23789.1"/>
    </source>
</evidence>
<feature type="compositionally biased region" description="Basic and acidic residues" evidence="1">
    <location>
        <begin position="330"/>
        <end position="340"/>
    </location>
</feature>
<feature type="compositionally biased region" description="Polar residues" evidence="1">
    <location>
        <begin position="219"/>
        <end position="239"/>
    </location>
</feature>
<dbReference type="AlphaFoldDB" id="A0A1R1YA20"/>
<feature type="region of interest" description="Disordered" evidence="1">
    <location>
        <begin position="328"/>
        <end position="352"/>
    </location>
</feature>
<dbReference type="GO" id="GO:0000470">
    <property type="term" value="P:maturation of LSU-rRNA"/>
    <property type="evidence" value="ECO:0007669"/>
    <property type="project" value="TreeGrafter"/>
</dbReference>
<evidence type="ECO:0000256" key="1">
    <source>
        <dbReference type="SAM" id="MobiDB-lite"/>
    </source>
</evidence>
<reference evidence="2 3" key="1">
    <citation type="submission" date="2017-01" db="EMBL/GenBank/DDBJ databases">
        <authorList>
            <person name="Mah S.A."/>
            <person name="Swanson W.J."/>
            <person name="Moy G.W."/>
            <person name="Vacquier V.D."/>
        </authorList>
    </citation>
    <scope>NUCLEOTIDE SEQUENCE [LARGE SCALE GENOMIC DNA]</scope>
    <source>
        <strain evidence="2 3">GSMNP</strain>
    </source>
</reference>
<feature type="compositionally biased region" description="Polar residues" evidence="1">
    <location>
        <begin position="653"/>
        <end position="670"/>
    </location>
</feature>